<dbReference type="AlphaFoldDB" id="A0A5C7B0J1"/>
<dbReference type="EMBL" id="VORW01000002">
    <property type="protein sequence ID" value="TXE13483.1"/>
    <property type="molecule type" value="Genomic_DNA"/>
</dbReference>
<feature type="compositionally biased region" description="Polar residues" evidence="1">
    <location>
        <begin position="95"/>
        <end position="109"/>
    </location>
</feature>
<feature type="compositionally biased region" description="Polar residues" evidence="1">
    <location>
        <begin position="119"/>
        <end position="129"/>
    </location>
</feature>
<evidence type="ECO:0000313" key="3">
    <source>
        <dbReference type="EMBL" id="TXE13483.1"/>
    </source>
</evidence>
<evidence type="ECO:0000313" key="4">
    <source>
        <dbReference type="Proteomes" id="UP000321935"/>
    </source>
</evidence>
<keyword evidence="2" id="KW-0732">Signal</keyword>
<dbReference type="Proteomes" id="UP000321935">
    <property type="component" value="Unassembled WGS sequence"/>
</dbReference>
<gene>
    <name evidence="3" type="ORF">ESV85_05780</name>
</gene>
<feature type="chain" id="PRO_5022960665" evidence="2">
    <location>
        <begin position="24"/>
        <end position="129"/>
    </location>
</feature>
<dbReference type="InterPro" id="IPR035451">
    <property type="entry name" value="Ada-like_dom_sf"/>
</dbReference>
<evidence type="ECO:0000256" key="2">
    <source>
        <dbReference type="SAM" id="SignalP"/>
    </source>
</evidence>
<accession>A0A5C7B0J1</accession>
<sequence>MKKKLLYSFLFTAFFLLATQLQAQTVFITKTGAKYHRESCRYSKTGWAATLSEAKKRGLTACLVCKPSSTETSEAKPLPLSSGSSKTEPSKETKPAQSTSSQCKATTKAGSRCSRKSAAGSSYCWQHDG</sequence>
<feature type="signal peptide" evidence="2">
    <location>
        <begin position="1"/>
        <end position="23"/>
    </location>
</feature>
<feature type="region of interest" description="Disordered" evidence="1">
    <location>
        <begin position="68"/>
        <end position="129"/>
    </location>
</feature>
<dbReference type="SUPFAM" id="SSF57884">
    <property type="entry name" value="Ada DNA repair protein, N-terminal domain (N-Ada 10)"/>
    <property type="match status" value="1"/>
</dbReference>
<comment type="caution">
    <text evidence="3">The sequence shown here is derived from an EMBL/GenBank/DDBJ whole genome shotgun (WGS) entry which is preliminary data.</text>
</comment>
<name>A0A5C7B0J1_9BACT</name>
<proteinExistence type="predicted"/>
<reference evidence="3 4" key="1">
    <citation type="submission" date="2019-08" db="EMBL/GenBank/DDBJ databases">
        <title>Genomes sequence of Algoriphagus aquimarinus ACAM450.</title>
        <authorList>
            <person name="Bowman J.P."/>
        </authorList>
    </citation>
    <scope>NUCLEOTIDE SEQUENCE [LARGE SCALE GENOMIC DNA]</scope>
    <source>
        <strain evidence="3 4">ACAM 450</strain>
    </source>
</reference>
<protein>
    <submittedName>
        <fullName evidence="3">Uncharacterized protein</fullName>
    </submittedName>
</protein>
<dbReference type="OrthoDB" id="666576at2"/>
<evidence type="ECO:0000256" key="1">
    <source>
        <dbReference type="SAM" id="MobiDB-lite"/>
    </source>
</evidence>
<dbReference type="RefSeq" id="WP_146915629.1">
    <property type="nucleotide sequence ID" value="NZ_VORW01000002.1"/>
</dbReference>
<organism evidence="3 4">
    <name type="scientific">Algoriphagus aquimarinus</name>
    <dbReference type="NCBI Taxonomy" id="237018"/>
    <lineage>
        <taxon>Bacteria</taxon>
        <taxon>Pseudomonadati</taxon>
        <taxon>Bacteroidota</taxon>
        <taxon>Cytophagia</taxon>
        <taxon>Cytophagales</taxon>
        <taxon>Cyclobacteriaceae</taxon>
        <taxon>Algoriphagus</taxon>
    </lineage>
</organism>